<organism evidence="3 4">
    <name type="scientific">Pseudomonas syringae</name>
    <dbReference type="NCBI Taxonomy" id="317"/>
    <lineage>
        <taxon>Bacteria</taxon>
        <taxon>Pseudomonadati</taxon>
        <taxon>Pseudomonadota</taxon>
        <taxon>Gammaproteobacteria</taxon>
        <taxon>Pseudomonadales</taxon>
        <taxon>Pseudomonadaceae</taxon>
        <taxon>Pseudomonas</taxon>
    </lineage>
</organism>
<evidence type="ECO:0000256" key="1">
    <source>
        <dbReference type="SAM" id="Phobius"/>
    </source>
</evidence>
<evidence type="ECO:0000313" key="4">
    <source>
        <dbReference type="Proteomes" id="UP000028631"/>
    </source>
</evidence>
<dbReference type="OrthoDB" id="5574209at2"/>
<name>A0A085V8Z4_PSESX</name>
<reference evidence="3 4" key="1">
    <citation type="submission" date="2014-07" db="EMBL/GenBank/DDBJ databases">
        <title>Draft Genome Sequences of Environmental Pseudomonas syringae strains.</title>
        <authorList>
            <person name="Baltrus D.A."/>
            <person name="Berge O."/>
            <person name="Morris C."/>
        </authorList>
    </citation>
    <scope>NUCLEOTIDE SEQUENCE [LARGE SCALE GENOMIC DNA]</scope>
    <source>
        <strain evidence="3 4">GAW0119</strain>
    </source>
</reference>
<dbReference type="EMBL" id="JPQU01000078">
    <property type="protein sequence ID" value="KFE51907.1"/>
    <property type="molecule type" value="Genomic_DNA"/>
</dbReference>
<comment type="caution">
    <text evidence="3">The sequence shown here is derived from an EMBL/GenBank/DDBJ whole genome shotgun (WGS) entry which is preliminary data.</text>
</comment>
<dbReference type="InterPro" id="IPR012495">
    <property type="entry name" value="TadE-like_dom"/>
</dbReference>
<proteinExistence type="predicted"/>
<keyword evidence="4" id="KW-1185">Reference proteome</keyword>
<sequence>MHNVKRTPGGRKQKGAAAIEFAAVFVIFFGVFYALVSYSLPLLMMQSFNAATSEAVRRSVALSPTINNYSSLIVSQAQGVLTQQLDWMPATLAQDVKQFTYVTYTAGVLKASIAYPKENLHQILPVLSLPVIGEIPRLPTYLSAEASLQLVP</sequence>
<gene>
    <name evidence="3" type="ORF">IV01_22545</name>
</gene>
<dbReference type="PATRIC" id="fig|317.175.peg.4698"/>
<keyword evidence="1" id="KW-0472">Membrane</keyword>
<feature type="transmembrane region" description="Helical" evidence="1">
    <location>
        <begin position="21"/>
        <end position="44"/>
    </location>
</feature>
<evidence type="ECO:0000313" key="3">
    <source>
        <dbReference type="EMBL" id="KFE51907.1"/>
    </source>
</evidence>
<dbReference type="Proteomes" id="UP000028631">
    <property type="component" value="Unassembled WGS sequence"/>
</dbReference>
<keyword evidence="1" id="KW-1133">Transmembrane helix</keyword>
<dbReference type="AlphaFoldDB" id="A0A085V8Z4"/>
<accession>A0A085V8Z4</accession>
<keyword evidence="1" id="KW-0812">Transmembrane</keyword>
<evidence type="ECO:0000259" key="2">
    <source>
        <dbReference type="Pfam" id="PF07811"/>
    </source>
</evidence>
<dbReference type="RefSeq" id="WP_032631088.1">
    <property type="nucleotide sequence ID" value="NZ_JPQU01000078.1"/>
</dbReference>
<dbReference type="Pfam" id="PF07811">
    <property type="entry name" value="TadE"/>
    <property type="match status" value="1"/>
</dbReference>
<protein>
    <submittedName>
        <fullName evidence="3">Pilus assembly protein TadE</fullName>
    </submittedName>
</protein>
<feature type="domain" description="TadE-like" evidence="2">
    <location>
        <begin position="15"/>
        <end position="57"/>
    </location>
</feature>